<dbReference type="EMBL" id="GBRH01251246">
    <property type="protein sequence ID" value="JAD46649.1"/>
    <property type="molecule type" value="Transcribed_RNA"/>
</dbReference>
<organism evidence="1">
    <name type="scientific">Arundo donax</name>
    <name type="common">Giant reed</name>
    <name type="synonym">Donax arundinaceus</name>
    <dbReference type="NCBI Taxonomy" id="35708"/>
    <lineage>
        <taxon>Eukaryota</taxon>
        <taxon>Viridiplantae</taxon>
        <taxon>Streptophyta</taxon>
        <taxon>Embryophyta</taxon>
        <taxon>Tracheophyta</taxon>
        <taxon>Spermatophyta</taxon>
        <taxon>Magnoliopsida</taxon>
        <taxon>Liliopsida</taxon>
        <taxon>Poales</taxon>
        <taxon>Poaceae</taxon>
        <taxon>PACMAD clade</taxon>
        <taxon>Arundinoideae</taxon>
        <taxon>Arundineae</taxon>
        <taxon>Arundo</taxon>
    </lineage>
</organism>
<proteinExistence type="predicted"/>
<name>A0A0A9A4T1_ARUDO</name>
<reference evidence="1" key="2">
    <citation type="journal article" date="2015" name="Data Brief">
        <title>Shoot transcriptome of the giant reed, Arundo donax.</title>
        <authorList>
            <person name="Barrero R.A."/>
            <person name="Guerrero F.D."/>
            <person name="Moolhuijzen P."/>
            <person name="Goolsby J.A."/>
            <person name="Tidwell J."/>
            <person name="Bellgard S.E."/>
            <person name="Bellgard M.I."/>
        </authorList>
    </citation>
    <scope>NUCLEOTIDE SEQUENCE</scope>
    <source>
        <tissue evidence="1">Shoot tissue taken approximately 20 cm above the soil surface</tissue>
    </source>
</reference>
<accession>A0A0A9A4T1</accession>
<evidence type="ECO:0000313" key="1">
    <source>
        <dbReference type="EMBL" id="JAD46649.1"/>
    </source>
</evidence>
<dbReference type="AlphaFoldDB" id="A0A0A9A4T1"/>
<sequence>MNNYSAAIASYLEPCFCCIISYC</sequence>
<protein>
    <submittedName>
        <fullName evidence="1">Uncharacterized protein</fullName>
    </submittedName>
</protein>
<reference evidence="1" key="1">
    <citation type="submission" date="2014-09" db="EMBL/GenBank/DDBJ databases">
        <authorList>
            <person name="Magalhaes I.L.F."/>
            <person name="Oliveira U."/>
            <person name="Santos F.R."/>
            <person name="Vidigal T.H.D.A."/>
            <person name="Brescovit A.D."/>
            <person name="Santos A.J."/>
        </authorList>
    </citation>
    <scope>NUCLEOTIDE SEQUENCE</scope>
    <source>
        <tissue evidence="1">Shoot tissue taken approximately 20 cm above the soil surface</tissue>
    </source>
</reference>